<dbReference type="EMBL" id="QSRK01000019">
    <property type="protein sequence ID" value="RGL12521.1"/>
    <property type="molecule type" value="Genomic_DNA"/>
</dbReference>
<feature type="domain" description="Glycosyl hydrolase family 92" evidence="4">
    <location>
        <begin position="418"/>
        <end position="675"/>
    </location>
</feature>
<dbReference type="InterPro" id="IPR012939">
    <property type="entry name" value="Glyco_hydro_92"/>
</dbReference>
<name>A0A3E4QZL9_BACUN</name>
<sequence length="693" mass="79235">MKIFVIYILLIGVYTNFSIGYAQQPLASYIDPFIGTADDHGQTDPSANIPFGMIKPGPDTKPSGQAGYNYLAEEIKGFSQTRISGVGCRGAGGNLRLLPFVEIPSPTEKLDKKSEKACPGYYSVKLKNGIFVEITAGRTSAIYRFIYPKTQNAGLILDLNSSFSGNANEIHHLENSQAVYGTVSAPNVCDCGYYTFYYHIDIDKKDVDLSEKEGRLCWSFTSSKTEVITLRVGLSTVSSNNAKRNKLAELGNKNFDDIKAEACKKWEELLNKVVVETDNMELKKSFYTRIYHAVQTPFDVTDYSSQFKGSDGKTYYSGRSYYHGWSIWDTFRTKDPLFSFLLTDRYKDMMYSLLKLYQQGKTDWATNTEPFPTVRTEHSIVLVLDALNKGLTSPEAVELVFDKMLAEANLIPGNTPDKMLERCYDLWALSRIATLLHLPLIAQTYLKKSQEYRTVWNDKFKIMGENADVMHGDNLYEGTLWQYRWFVPYDLDWMINSIGNKDKTIAELDYFFQNHLFNIANEPDIHVPYLYYYLGQPWKAQKIIQDIILNPTVNYYGTHDKWEKPYIGKVFKTSPDGYMKEMDDDAGTMSSWLVLSTIGLFPVCPGIPYYWISAPLFDSITLNYTTGKKLRIRTIRKSNDDMYIQTVQLNGRKLERSWISYEEIMNGGELTIHLGTAPNGKWGTENIQFNYLR</sequence>
<dbReference type="GO" id="GO:0005829">
    <property type="term" value="C:cytosol"/>
    <property type="evidence" value="ECO:0007669"/>
    <property type="project" value="TreeGrafter"/>
</dbReference>
<evidence type="ECO:0000259" key="4">
    <source>
        <dbReference type="Pfam" id="PF07971"/>
    </source>
</evidence>
<evidence type="ECO:0000313" key="9">
    <source>
        <dbReference type="Proteomes" id="UP000284640"/>
    </source>
</evidence>
<evidence type="ECO:0000256" key="1">
    <source>
        <dbReference type="ARBA" id="ARBA00001913"/>
    </source>
</evidence>
<dbReference type="GO" id="GO:0006516">
    <property type="term" value="P:glycoprotein catabolic process"/>
    <property type="evidence" value="ECO:0007669"/>
    <property type="project" value="TreeGrafter"/>
</dbReference>
<reference evidence="8 9" key="1">
    <citation type="submission" date="2018-08" db="EMBL/GenBank/DDBJ databases">
        <title>A genome reference for cultivated species of the human gut microbiota.</title>
        <authorList>
            <person name="Zou Y."/>
            <person name="Xue W."/>
            <person name="Luo G."/>
        </authorList>
    </citation>
    <scope>NUCLEOTIDE SEQUENCE [LARGE SCALE GENOMIC DNA]</scope>
    <source>
        <strain evidence="7 9">AM27-46</strain>
        <strain evidence="6 8">TF08-13</strain>
    </source>
</reference>
<dbReference type="SUPFAM" id="SSF48208">
    <property type="entry name" value="Six-hairpin glycosidases"/>
    <property type="match status" value="1"/>
</dbReference>
<dbReference type="RefSeq" id="WP_117681344.1">
    <property type="nucleotide sequence ID" value="NZ_JAHONI010000016.1"/>
</dbReference>
<comment type="subunit">
    <text evidence="2">Monomer.</text>
</comment>
<dbReference type="GO" id="GO:0005975">
    <property type="term" value="P:carbohydrate metabolic process"/>
    <property type="evidence" value="ECO:0007669"/>
    <property type="project" value="InterPro"/>
</dbReference>
<dbReference type="GO" id="GO:0000224">
    <property type="term" value="F:peptide-N4-(N-acetyl-beta-glucosaminyl)asparagine amidase activity"/>
    <property type="evidence" value="ECO:0007669"/>
    <property type="project" value="TreeGrafter"/>
</dbReference>
<dbReference type="EMBL" id="QSKL01000009">
    <property type="protein sequence ID" value="RHE59634.1"/>
    <property type="molecule type" value="Genomic_DNA"/>
</dbReference>
<dbReference type="InterPro" id="IPR041371">
    <property type="entry name" value="GH92_N"/>
</dbReference>
<dbReference type="Gene3D" id="2.70.98.10">
    <property type="match status" value="1"/>
</dbReference>
<evidence type="ECO:0000256" key="3">
    <source>
        <dbReference type="ARBA" id="ARBA00022837"/>
    </source>
</evidence>
<dbReference type="AlphaFoldDB" id="A0A3E4QZL9"/>
<dbReference type="Proteomes" id="UP000260795">
    <property type="component" value="Unassembled WGS sequence"/>
</dbReference>
<dbReference type="PANTHER" id="PTHR12143">
    <property type="entry name" value="PEPTIDE N-GLYCANASE PNGASE -RELATED"/>
    <property type="match status" value="1"/>
</dbReference>
<evidence type="ECO:0000313" key="8">
    <source>
        <dbReference type="Proteomes" id="UP000260795"/>
    </source>
</evidence>
<dbReference type="InterPro" id="IPR050883">
    <property type="entry name" value="PNGase"/>
</dbReference>
<dbReference type="Gene3D" id="1.20.1050.60">
    <property type="entry name" value="alpha-1,2-mannosidase"/>
    <property type="match status" value="1"/>
</dbReference>
<dbReference type="Pfam" id="PF17678">
    <property type="entry name" value="Glyco_hydro_92N"/>
    <property type="match status" value="1"/>
</dbReference>
<proteinExistence type="predicted"/>
<comment type="caution">
    <text evidence="6">The sequence shown here is derived from an EMBL/GenBank/DDBJ whole genome shotgun (WGS) entry which is preliminary data.</text>
</comment>
<organism evidence="6 8">
    <name type="scientific">Bacteroides uniformis</name>
    <dbReference type="NCBI Taxonomy" id="820"/>
    <lineage>
        <taxon>Bacteria</taxon>
        <taxon>Pseudomonadati</taxon>
        <taxon>Bacteroidota</taxon>
        <taxon>Bacteroidia</taxon>
        <taxon>Bacteroidales</taxon>
        <taxon>Bacteroidaceae</taxon>
        <taxon>Bacteroides</taxon>
    </lineage>
</organism>
<dbReference type="PANTHER" id="PTHR12143:SF39">
    <property type="entry name" value="SECRETED PROTEIN"/>
    <property type="match status" value="1"/>
</dbReference>
<protein>
    <submittedName>
        <fullName evidence="6">Glycoside hydrolase family 92 protein</fullName>
    </submittedName>
</protein>
<dbReference type="InterPro" id="IPR008928">
    <property type="entry name" value="6-hairpin_glycosidase_sf"/>
</dbReference>
<dbReference type="Gene3D" id="1.20.1610.10">
    <property type="entry name" value="alpha-1,2-mannosidases domains"/>
    <property type="match status" value="1"/>
</dbReference>
<dbReference type="InterPro" id="IPR014718">
    <property type="entry name" value="GH-type_carb-bd"/>
</dbReference>
<evidence type="ECO:0000256" key="2">
    <source>
        <dbReference type="ARBA" id="ARBA00011245"/>
    </source>
</evidence>
<dbReference type="Proteomes" id="UP000284640">
    <property type="component" value="Unassembled WGS sequence"/>
</dbReference>
<evidence type="ECO:0000313" key="6">
    <source>
        <dbReference type="EMBL" id="RGL12521.1"/>
    </source>
</evidence>
<dbReference type="GO" id="GO:0030246">
    <property type="term" value="F:carbohydrate binding"/>
    <property type="evidence" value="ECO:0007669"/>
    <property type="project" value="InterPro"/>
</dbReference>
<accession>A0A3E4QZL9</accession>
<gene>
    <name evidence="7" type="ORF">DW729_11370</name>
    <name evidence="6" type="ORF">DXC80_12630</name>
</gene>
<feature type="domain" description="Glycosyl hydrolase family 92 N-terminal" evidence="5">
    <location>
        <begin position="29"/>
        <end position="235"/>
    </location>
</feature>
<keyword evidence="6" id="KW-0378">Hydrolase</keyword>
<comment type="cofactor">
    <cofactor evidence="1">
        <name>Ca(2+)</name>
        <dbReference type="ChEBI" id="CHEBI:29108"/>
    </cofactor>
</comment>
<evidence type="ECO:0000313" key="7">
    <source>
        <dbReference type="EMBL" id="RHE59634.1"/>
    </source>
</evidence>
<evidence type="ECO:0000259" key="5">
    <source>
        <dbReference type="Pfam" id="PF17678"/>
    </source>
</evidence>
<dbReference type="Pfam" id="PF07971">
    <property type="entry name" value="Glyco_hydro_92"/>
    <property type="match status" value="2"/>
</dbReference>
<keyword evidence="3" id="KW-0106">Calcium</keyword>
<feature type="domain" description="Glycosyl hydrolase family 92" evidence="4">
    <location>
        <begin position="241"/>
        <end position="410"/>
    </location>
</feature>
<dbReference type="Gene3D" id="3.30.2080.10">
    <property type="entry name" value="GH92 mannosidase domain"/>
    <property type="match status" value="1"/>
</dbReference>